<protein>
    <submittedName>
        <fullName evidence="1">Uncharacterized protein</fullName>
    </submittedName>
</protein>
<dbReference type="Proteomes" id="UP001553843">
    <property type="component" value="Unassembled WGS sequence"/>
</dbReference>
<dbReference type="RefSeq" id="WP_359774947.1">
    <property type="nucleotide sequence ID" value="NZ_JBEYRR010000002.1"/>
</dbReference>
<sequence>MRTVLTDSQVLSALRQIAAESPEKVYEAPGNMRDGWDTCYYVHRDEDGTESPGCIVGQVLHRLGVPLADLKGVETLGAITVVQRITEGVSDGVAVFLREVQRKQDRGYAWGEAVADALEEHGGIHLTGPTLSAVGESAA</sequence>
<accession>A0ABV3M7G1</accession>
<evidence type="ECO:0000313" key="2">
    <source>
        <dbReference type="Proteomes" id="UP001553843"/>
    </source>
</evidence>
<keyword evidence="2" id="KW-1185">Reference proteome</keyword>
<dbReference type="EMBL" id="JBEYRS010000026">
    <property type="protein sequence ID" value="MEW2367495.1"/>
    <property type="molecule type" value="Genomic_DNA"/>
</dbReference>
<organism evidence="1 2">
    <name type="scientific">Streptomyces huasconensis</name>
    <dbReference type="NCBI Taxonomy" id="1854574"/>
    <lineage>
        <taxon>Bacteria</taxon>
        <taxon>Bacillati</taxon>
        <taxon>Actinomycetota</taxon>
        <taxon>Actinomycetes</taxon>
        <taxon>Kitasatosporales</taxon>
        <taxon>Streptomycetaceae</taxon>
        <taxon>Streptomyces</taxon>
    </lineage>
</organism>
<name>A0ABV3M7G1_9ACTN</name>
<proteinExistence type="predicted"/>
<reference evidence="1 2" key="1">
    <citation type="submission" date="2024-06" db="EMBL/GenBank/DDBJ databases">
        <title>The Natural Products Discovery Center: Release of the First 8490 Sequenced Strains for Exploring Actinobacteria Biosynthetic Diversity.</title>
        <authorList>
            <person name="Kalkreuter E."/>
            <person name="Kautsar S.A."/>
            <person name="Yang D."/>
            <person name="Bader C.D."/>
            <person name="Teijaro C.N."/>
            <person name="Fluegel L."/>
            <person name="Davis C.M."/>
            <person name="Simpson J.R."/>
            <person name="Lauterbach L."/>
            <person name="Steele A.D."/>
            <person name="Gui C."/>
            <person name="Meng S."/>
            <person name="Li G."/>
            <person name="Viehrig K."/>
            <person name="Ye F."/>
            <person name="Su P."/>
            <person name="Kiefer A.F."/>
            <person name="Nichols A."/>
            <person name="Cepeda A.J."/>
            <person name="Yan W."/>
            <person name="Fan B."/>
            <person name="Jiang Y."/>
            <person name="Adhikari A."/>
            <person name="Zheng C.-J."/>
            <person name="Schuster L."/>
            <person name="Cowan T.M."/>
            <person name="Smanski M.J."/>
            <person name="Chevrette M.G."/>
            <person name="De Carvalho L.P.S."/>
            <person name="Shen B."/>
        </authorList>
    </citation>
    <scope>NUCLEOTIDE SEQUENCE [LARGE SCALE GENOMIC DNA]</scope>
    <source>
        <strain evidence="1 2">NPDC047833</strain>
    </source>
</reference>
<comment type="caution">
    <text evidence="1">The sequence shown here is derived from an EMBL/GenBank/DDBJ whole genome shotgun (WGS) entry which is preliminary data.</text>
</comment>
<evidence type="ECO:0000313" key="1">
    <source>
        <dbReference type="EMBL" id="MEW2367495.1"/>
    </source>
</evidence>
<gene>
    <name evidence="1" type="ORF">AB0887_36845</name>
</gene>